<proteinExistence type="predicted"/>
<keyword evidence="1" id="KW-0812">Transmembrane</keyword>
<comment type="caution">
    <text evidence="2">The sequence shown here is derived from an EMBL/GenBank/DDBJ whole genome shotgun (WGS) entry which is preliminary data.</text>
</comment>
<gene>
    <name evidence="2" type="ORF">DVJ77_19385</name>
</gene>
<keyword evidence="3" id="KW-1185">Reference proteome</keyword>
<protein>
    <submittedName>
        <fullName evidence="2">Uncharacterized protein</fullName>
    </submittedName>
</protein>
<organism evidence="2 3">
    <name type="scientific">Dyella tabacisoli</name>
    <dbReference type="NCBI Taxonomy" id="2282381"/>
    <lineage>
        <taxon>Bacteria</taxon>
        <taxon>Pseudomonadati</taxon>
        <taxon>Pseudomonadota</taxon>
        <taxon>Gammaproteobacteria</taxon>
        <taxon>Lysobacterales</taxon>
        <taxon>Rhodanobacteraceae</taxon>
        <taxon>Dyella</taxon>
    </lineage>
</organism>
<reference evidence="2 3" key="1">
    <citation type="submission" date="2018-07" db="EMBL/GenBank/DDBJ databases">
        <title>Dyella tabacisoli L4-6T, whole genome shotgun sequence.</title>
        <authorList>
            <person name="Zhou X.-K."/>
            <person name="Li W.-J."/>
            <person name="Duan Y.-Q."/>
        </authorList>
    </citation>
    <scope>NUCLEOTIDE SEQUENCE [LARGE SCALE GENOMIC DNA]</scope>
    <source>
        <strain evidence="2 3">L4-6</strain>
    </source>
</reference>
<dbReference type="EMBL" id="QQAH01000022">
    <property type="protein sequence ID" value="RDD80037.1"/>
    <property type="molecule type" value="Genomic_DNA"/>
</dbReference>
<feature type="transmembrane region" description="Helical" evidence="1">
    <location>
        <begin position="101"/>
        <end position="119"/>
    </location>
</feature>
<evidence type="ECO:0000313" key="2">
    <source>
        <dbReference type="EMBL" id="RDD80037.1"/>
    </source>
</evidence>
<feature type="transmembrane region" description="Helical" evidence="1">
    <location>
        <begin position="50"/>
        <end position="69"/>
    </location>
</feature>
<evidence type="ECO:0000256" key="1">
    <source>
        <dbReference type="SAM" id="Phobius"/>
    </source>
</evidence>
<feature type="transmembrane region" description="Helical" evidence="1">
    <location>
        <begin position="76"/>
        <end position="95"/>
    </location>
</feature>
<name>A0A369UHS4_9GAMM</name>
<dbReference type="Proteomes" id="UP000253782">
    <property type="component" value="Unassembled WGS sequence"/>
</dbReference>
<keyword evidence="1" id="KW-1133">Transmembrane helix</keyword>
<sequence length="129" mass="13908">MSKSADSAKQLAQWIVGYMAVGPMAVAADLAWHFFPGTPAIQLMRNSGSYVHAAWIGCGLLAVITIILLRIRPVQGYVSLVVLTASYAPVSFAVWHQSILLHYWASLATIALATYSVFVNQRSVSLEGG</sequence>
<evidence type="ECO:0000313" key="3">
    <source>
        <dbReference type="Proteomes" id="UP000253782"/>
    </source>
</evidence>
<dbReference type="AlphaFoldDB" id="A0A369UHS4"/>
<feature type="transmembrane region" description="Helical" evidence="1">
    <location>
        <begin position="12"/>
        <end position="35"/>
    </location>
</feature>
<accession>A0A369UHS4</accession>
<dbReference type="RefSeq" id="WP_114847184.1">
    <property type="nucleotide sequence ID" value="NZ_JBHSPE010000025.1"/>
</dbReference>
<keyword evidence="1" id="KW-0472">Membrane</keyword>